<proteinExistence type="predicted"/>
<keyword evidence="3" id="KW-1185">Reference proteome</keyword>
<name>A0A194X5L7_MOLSC</name>
<dbReference type="EMBL" id="KQ947419">
    <property type="protein sequence ID" value="KUJ15102.1"/>
    <property type="molecule type" value="Genomic_DNA"/>
</dbReference>
<protein>
    <submittedName>
        <fullName evidence="2">Uncharacterized protein</fullName>
    </submittedName>
</protein>
<dbReference type="GeneID" id="28830962"/>
<gene>
    <name evidence="2" type="ORF">LY89DRAFT_751796</name>
</gene>
<dbReference type="AlphaFoldDB" id="A0A194X5L7"/>
<dbReference type="RefSeq" id="XP_018069457.1">
    <property type="nucleotide sequence ID" value="XM_018221236.1"/>
</dbReference>
<evidence type="ECO:0000313" key="2">
    <source>
        <dbReference type="EMBL" id="KUJ15102.1"/>
    </source>
</evidence>
<dbReference type="InParanoid" id="A0A194X5L7"/>
<accession>A0A194X5L7</accession>
<evidence type="ECO:0000313" key="3">
    <source>
        <dbReference type="Proteomes" id="UP000070700"/>
    </source>
</evidence>
<dbReference type="KEGG" id="psco:LY89DRAFT_751796"/>
<organism evidence="2 3">
    <name type="scientific">Mollisia scopiformis</name>
    <name type="common">Conifer needle endophyte fungus</name>
    <name type="synonym">Phialocephala scopiformis</name>
    <dbReference type="NCBI Taxonomy" id="149040"/>
    <lineage>
        <taxon>Eukaryota</taxon>
        <taxon>Fungi</taxon>
        <taxon>Dikarya</taxon>
        <taxon>Ascomycota</taxon>
        <taxon>Pezizomycotina</taxon>
        <taxon>Leotiomycetes</taxon>
        <taxon>Helotiales</taxon>
        <taxon>Mollisiaceae</taxon>
        <taxon>Mollisia</taxon>
    </lineage>
</organism>
<sequence length="167" mass="17983">MKGFEGNKIDKVISRTEEILEGNNAEHVDTPNQKKQSKKSQRIFDTIRKGKALFGFGGKSKASNTAEDEHQGLQQEVGIVEQPGNGGGLMGGTIARKPVADGTYQLDGPLNSHPVTSQDLEAAERGRLRVENGAGGAEAATIPRIENRDDTVGEHVTTVEEFTEREG</sequence>
<feature type="region of interest" description="Disordered" evidence="1">
    <location>
        <begin position="20"/>
        <end position="42"/>
    </location>
</feature>
<dbReference type="Proteomes" id="UP000070700">
    <property type="component" value="Unassembled WGS sequence"/>
</dbReference>
<feature type="compositionally biased region" description="Basic and acidic residues" evidence="1">
    <location>
        <begin position="20"/>
        <end position="29"/>
    </location>
</feature>
<reference evidence="2 3" key="1">
    <citation type="submission" date="2015-10" db="EMBL/GenBank/DDBJ databases">
        <title>Full genome of DAOMC 229536 Phialocephala scopiformis, a fungal endophyte of spruce producing the potent anti-insectan compound rugulosin.</title>
        <authorList>
            <consortium name="DOE Joint Genome Institute"/>
            <person name="Walker A.K."/>
            <person name="Frasz S.L."/>
            <person name="Seifert K.A."/>
            <person name="Miller J.D."/>
            <person name="Mondo S.J."/>
            <person name="Labutti K."/>
            <person name="Lipzen A."/>
            <person name="Dockter R."/>
            <person name="Kennedy M."/>
            <person name="Grigoriev I.V."/>
            <person name="Spatafora J.W."/>
        </authorList>
    </citation>
    <scope>NUCLEOTIDE SEQUENCE [LARGE SCALE GENOMIC DNA]</scope>
    <source>
        <strain evidence="2 3">CBS 120377</strain>
    </source>
</reference>
<evidence type="ECO:0000256" key="1">
    <source>
        <dbReference type="SAM" id="MobiDB-lite"/>
    </source>
</evidence>